<accession>A0A1Q5TY60</accession>
<organism evidence="3 4">
    <name type="scientific">Xenorhabdus eapokensis</name>
    <dbReference type="NCBI Taxonomy" id="1873482"/>
    <lineage>
        <taxon>Bacteria</taxon>
        <taxon>Pseudomonadati</taxon>
        <taxon>Pseudomonadota</taxon>
        <taxon>Gammaproteobacteria</taxon>
        <taxon>Enterobacterales</taxon>
        <taxon>Morganellaceae</taxon>
        <taxon>Xenorhabdus</taxon>
    </lineage>
</organism>
<dbReference type="Pfam" id="PF13454">
    <property type="entry name" value="NAD_binding_9"/>
    <property type="match status" value="1"/>
</dbReference>
<dbReference type="InterPro" id="IPR052189">
    <property type="entry name" value="L-asp_N-monooxygenase_NS-form"/>
</dbReference>
<dbReference type="InterPro" id="IPR038732">
    <property type="entry name" value="HpyO/CreE_NAD-binding"/>
</dbReference>
<dbReference type="PRINTS" id="PR00368">
    <property type="entry name" value="FADPNR"/>
</dbReference>
<dbReference type="EMBL" id="MKGQ01000002">
    <property type="protein sequence ID" value="OKP05164.1"/>
    <property type="molecule type" value="Genomic_DNA"/>
</dbReference>
<evidence type="ECO:0000313" key="3">
    <source>
        <dbReference type="EMBL" id="OKP05164.1"/>
    </source>
</evidence>
<name>A0A1Q5TY60_9GAMM</name>
<dbReference type="RefSeq" id="WP_074022367.1">
    <property type="nucleotide sequence ID" value="NZ_CAWNAG010000112.1"/>
</dbReference>
<dbReference type="STRING" id="1873482.Xedl_00385"/>
<reference evidence="3 4" key="1">
    <citation type="submission" date="2016-09" db="EMBL/GenBank/DDBJ databases">
        <title>Xenorhabdus thuongxuanensis sp. nov. and Xenorhabdus eapokensis sp. nov., isolated from Steinernema species.</title>
        <authorList>
            <person name="Kaempfer P."/>
            <person name="Tobias N.J."/>
            <person name="Phan Ke L."/>
            <person name="Bode H.B."/>
            <person name="Glaeser S.P."/>
        </authorList>
    </citation>
    <scope>NUCLEOTIDE SEQUENCE [LARGE SCALE GENOMIC DNA]</scope>
    <source>
        <strain evidence="3 4">DL20</strain>
    </source>
</reference>
<dbReference type="PRINTS" id="PR00411">
    <property type="entry name" value="PNDRDTASEI"/>
</dbReference>
<keyword evidence="4" id="KW-1185">Reference proteome</keyword>
<sequence>MSFHKRSLAIVGGGAAGVATFIAAVQQRAAQIIYIIEPGPVGPGMAFFNLDGDVLCNTSVDTMSVVADNPLDFLDYLHKHGHSVTPESFVPRQWVGNYLNERFLEFSTLALKAGIEVFHVPDWFRGLKVNSHRYYTIWYGNSLTPQSLEVTEVIFCTGLGASRLPEVLKPYLTRPTFMHSPYPEKDMLARIPPQSRVLVIGSKLSAIDAAILLCREGHNVTMTSPSGDIPAVRSRFIRSPGTFFEHENIMSIMTRKGNQMTSIFPDSLKHAYLKYFCRALNKYTEIPWREQFSNANSYRERLREEIAIAEQGKSQWQDMIANFMHVINEVHLNDNAYFGGSFHPNVEKMLHRYITAIALPNARKLLHYMDSGSLIIQKGEMLNVAIEKGETDTWLVNLGRDYQPFDAIVAAVGYHRPDFIIDEDGILEIDTHGQRSERAISISPEMAAILPDFKEKESIWFVGTPAHKRLWVPNALVVVTNIANRVIKNMLKSDVQVTSTISNTEKELEMST</sequence>
<proteinExistence type="predicted"/>
<dbReference type="Gene3D" id="3.50.50.60">
    <property type="entry name" value="FAD/NAD(P)-binding domain"/>
    <property type="match status" value="1"/>
</dbReference>
<dbReference type="AlphaFoldDB" id="A0A1Q5TY60"/>
<evidence type="ECO:0000259" key="1">
    <source>
        <dbReference type="Pfam" id="PF13454"/>
    </source>
</evidence>
<dbReference type="EMBL" id="MKGQ01000003">
    <property type="protein sequence ID" value="OKP04893.1"/>
    <property type="molecule type" value="Genomic_DNA"/>
</dbReference>
<dbReference type="Proteomes" id="UP000186268">
    <property type="component" value="Unassembled WGS sequence"/>
</dbReference>
<dbReference type="OrthoDB" id="101972at2"/>
<dbReference type="InterPro" id="IPR036188">
    <property type="entry name" value="FAD/NAD-bd_sf"/>
</dbReference>
<dbReference type="SUPFAM" id="SSF51905">
    <property type="entry name" value="FAD/NAD(P)-binding domain"/>
    <property type="match status" value="1"/>
</dbReference>
<dbReference type="PANTHER" id="PTHR40254">
    <property type="entry name" value="BLR0577 PROTEIN"/>
    <property type="match status" value="1"/>
</dbReference>
<evidence type="ECO:0000313" key="2">
    <source>
        <dbReference type="EMBL" id="OKP04893.1"/>
    </source>
</evidence>
<protein>
    <recommendedName>
        <fullName evidence="1">FAD-dependent urate hydroxylase HpyO/Asp monooxygenase CreE-like FAD/NAD(P)-binding domain-containing protein</fullName>
    </recommendedName>
</protein>
<gene>
    <name evidence="3" type="ORF">Xedl_00385</name>
    <name evidence="2" type="ORF">Xedl_00795</name>
</gene>
<dbReference type="PANTHER" id="PTHR40254:SF1">
    <property type="entry name" value="BLR0577 PROTEIN"/>
    <property type="match status" value="1"/>
</dbReference>
<comment type="caution">
    <text evidence="3">The sequence shown here is derived from an EMBL/GenBank/DDBJ whole genome shotgun (WGS) entry which is preliminary data.</text>
</comment>
<feature type="domain" description="FAD-dependent urate hydroxylase HpyO/Asp monooxygenase CreE-like FAD/NAD(P)-binding" evidence="1">
    <location>
        <begin position="9"/>
        <end position="158"/>
    </location>
</feature>
<evidence type="ECO:0000313" key="4">
    <source>
        <dbReference type="Proteomes" id="UP000186268"/>
    </source>
</evidence>